<dbReference type="Proteomes" id="UP000236311">
    <property type="component" value="Unassembled WGS sequence"/>
</dbReference>
<accession>A0A2K4ZKK2</accession>
<reference evidence="1 2" key="1">
    <citation type="submission" date="2018-01" db="EMBL/GenBank/DDBJ databases">
        <authorList>
            <person name="Gaut B.S."/>
            <person name="Morton B.R."/>
            <person name="Clegg M.T."/>
            <person name="Duvall M.R."/>
        </authorList>
    </citation>
    <scope>NUCLEOTIDE SEQUENCE [LARGE SCALE GENOMIC DNA]</scope>
    <source>
        <strain evidence="1">GP69</strain>
    </source>
</reference>
<keyword evidence="2" id="KW-1185">Reference proteome</keyword>
<dbReference type="EMBL" id="OFSM01000021">
    <property type="protein sequence ID" value="SOY30975.1"/>
    <property type="molecule type" value="Genomic_DNA"/>
</dbReference>
<evidence type="ECO:0000313" key="1">
    <source>
        <dbReference type="EMBL" id="SOY30975.1"/>
    </source>
</evidence>
<dbReference type="OrthoDB" id="2051942at2"/>
<protein>
    <recommendedName>
        <fullName evidence="3">Phage head-tail joining protein</fullName>
    </recommendedName>
</protein>
<sequence>MAEWVDEIILVKETVPADGSRVDGDGFPVQQEEEKRTVFCNMKSVGYSEYFKSQQTGKVVEAKCEVHKADYEGEDTVEDMGGKRFFVLKTYDIDDDTIELTLTDLRHKDKEA</sequence>
<name>A0A2K4ZKK2_9FIRM</name>
<evidence type="ECO:0000313" key="2">
    <source>
        <dbReference type="Proteomes" id="UP000236311"/>
    </source>
</evidence>
<gene>
    <name evidence="1" type="ORF">AMURIS_03709</name>
</gene>
<dbReference type="AlphaFoldDB" id="A0A2K4ZKK2"/>
<organism evidence="1 2">
    <name type="scientific">Acetatifactor muris</name>
    <dbReference type="NCBI Taxonomy" id="879566"/>
    <lineage>
        <taxon>Bacteria</taxon>
        <taxon>Bacillati</taxon>
        <taxon>Bacillota</taxon>
        <taxon>Clostridia</taxon>
        <taxon>Lachnospirales</taxon>
        <taxon>Lachnospiraceae</taxon>
        <taxon>Acetatifactor</taxon>
    </lineage>
</organism>
<dbReference type="RefSeq" id="WP_103240993.1">
    <property type="nucleotide sequence ID" value="NZ_JANJZD010000045.1"/>
</dbReference>
<proteinExistence type="predicted"/>
<evidence type="ECO:0008006" key="3">
    <source>
        <dbReference type="Google" id="ProtNLM"/>
    </source>
</evidence>